<dbReference type="AlphaFoldDB" id="A0AAW1LBN9"/>
<evidence type="ECO:0000256" key="12">
    <source>
        <dbReference type="ARBA" id="ARBA00023033"/>
    </source>
</evidence>
<protein>
    <submittedName>
        <fullName evidence="16">Cytochrome P450</fullName>
    </submittedName>
</protein>
<dbReference type="InterPro" id="IPR001128">
    <property type="entry name" value="Cyt_P450"/>
</dbReference>
<dbReference type="Proteomes" id="UP001458880">
    <property type="component" value="Unassembled WGS sequence"/>
</dbReference>
<dbReference type="PANTHER" id="PTHR24292:SF100">
    <property type="entry name" value="CYTOCHROME P450 6A16, ISOFORM B-RELATED"/>
    <property type="match status" value="1"/>
</dbReference>
<dbReference type="PRINTS" id="PR00465">
    <property type="entry name" value="EP450IV"/>
</dbReference>
<dbReference type="GO" id="GO:0005506">
    <property type="term" value="F:iron ion binding"/>
    <property type="evidence" value="ECO:0007669"/>
    <property type="project" value="InterPro"/>
</dbReference>
<proteinExistence type="inferred from homology"/>
<gene>
    <name evidence="16" type="ORF">QE152_g13908</name>
</gene>
<dbReference type="SUPFAM" id="SSF48264">
    <property type="entry name" value="Cytochrome P450"/>
    <property type="match status" value="1"/>
</dbReference>
<dbReference type="GO" id="GO:0020037">
    <property type="term" value="F:heme binding"/>
    <property type="evidence" value="ECO:0007669"/>
    <property type="project" value="InterPro"/>
</dbReference>
<evidence type="ECO:0000256" key="13">
    <source>
        <dbReference type="ARBA" id="ARBA00023136"/>
    </source>
</evidence>
<dbReference type="InterPro" id="IPR002403">
    <property type="entry name" value="Cyt_P450_E_grp-IV"/>
</dbReference>
<evidence type="ECO:0000256" key="3">
    <source>
        <dbReference type="ARBA" id="ARBA00004174"/>
    </source>
</evidence>
<comment type="similarity">
    <text evidence="5 15">Belongs to the cytochrome P450 family.</text>
</comment>
<keyword evidence="8" id="KW-0256">Endoplasmic reticulum</keyword>
<keyword evidence="7 14" id="KW-0479">Metal-binding</keyword>
<dbReference type="PROSITE" id="PS00086">
    <property type="entry name" value="CYTOCHROME_P450"/>
    <property type="match status" value="1"/>
</dbReference>
<dbReference type="GO" id="GO:0005789">
    <property type="term" value="C:endoplasmic reticulum membrane"/>
    <property type="evidence" value="ECO:0007669"/>
    <property type="project" value="UniProtKB-SubCell"/>
</dbReference>
<evidence type="ECO:0000256" key="5">
    <source>
        <dbReference type="ARBA" id="ARBA00010617"/>
    </source>
</evidence>
<evidence type="ECO:0000256" key="14">
    <source>
        <dbReference type="PIRSR" id="PIRSR602403-1"/>
    </source>
</evidence>
<reference evidence="16 17" key="1">
    <citation type="journal article" date="2024" name="BMC Genomics">
        <title>De novo assembly and annotation of Popillia japonica's genome with initial clues to its potential as an invasive pest.</title>
        <authorList>
            <person name="Cucini C."/>
            <person name="Boschi S."/>
            <person name="Funari R."/>
            <person name="Cardaioli E."/>
            <person name="Iannotti N."/>
            <person name="Marturano G."/>
            <person name="Paoli F."/>
            <person name="Bruttini M."/>
            <person name="Carapelli A."/>
            <person name="Frati F."/>
            <person name="Nardi F."/>
        </authorList>
    </citation>
    <scope>NUCLEOTIDE SEQUENCE [LARGE SCALE GENOMIC DNA]</scope>
    <source>
        <strain evidence="16">DMR45628</strain>
    </source>
</reference>
<comment type="function">
    <text evidence="2">May be involved in the metabolism of insect hormones and in the breakdown of synthetic insecticides.</text>
</comment>
<dbReference type="InterPro" id="IPR036396">
    <property type="entry name" value="Cyt_P450_sf"/>
</dbReference>
<feature type="binding site" description="axial binding residue" evidence="14">
    <location>
        <position position="110"/>
    </location>
    <ligand>
        <name>heme</name>
        <dbReference type="ChEBI" id="CHEBI:30413"/>
    </ligand>
    <ligandPart>
        <name>Fe</name>
        <dbReference type="ChEBI" id="CHEBI:18248"/>
    </ligandPart>
</feature>
<keyword evidence="11 14" id="KW-0408">Iron</keyword>
<dbReference type="Pfam" id="PF00067">
    <property type="entry name" value="p450"/>
    <property type="match status" value="1"/>
</dbReference>
<evidence type="ECO:0000256" key="2">
    <source>
        <dbReference type="ARBA" id="ARBA00003690"/>
    </source>
</evidence>
<keyword evidence="6 14" id="KW-0349">Heme</keyword>
<dbReference type="InterPro" id="IPR017972">
    <property type="entry name" value="Cyt_P450_CS"/>
</dbReference>
<dbReference type="GO" id="GO:0016705">
    <property type="term" value="F:oxidoreductase activity, acting on paired donors, with incorporation or reduction of molecular oxygen"/>
    <property type="evidence" value="ECO:0007669"/>
    <property type="project" value="InterPro"/>
</dbReference>
<accession>A0AAW1LBN9</accession>
<dbReference type="EMBL" id="JASPKY010000137">
    <property type="protein sequence ID" value="KAK9731151.1"/>
    <property type="molecule type" value="Genomic_DNA"/>
</dbReference>
<comment type="caution">
    <text evidence="16">The sequence shown here is derived from an EMBL/GenBank/DDBJ whole genome shotgun (WGS) entry which is preliminary data.</text>
</comment>
<comment type="cofactor">
    <cofactor evidence="1 14">
        <name>heme</name>
        <dbReference type="ChEBI" id="CHEBI:30413"/>
    </cofactor>
</comment>
<keyword evidence="12 15" id="KW-0503">Monooxygenase</keyword>
<dbReference type="GO" id="GO:0004497">
    <property type="term" value="F:monooxygenase activity"/>
    <property type="evidence" value="ECO:0007669"/>
    <property type="project" value="UniProtKB-KW"/>
</dbReference>
<comment type="subcellular location">
    <subcellularLocation>
        <location evidence="4">Endoplasmic reticulum membrane</location>
        <topology evidence="4">Peripheral membrane protein</topology>
    </subcellularLocation>
    <subcellularLocation>
        <location evidence="3">Microsome membrane</location>
        <topology evidence="3">Peripheral membrane protein</topology>
    </subcellularLocation>
</comment>
<evidence type="ECO:0000313" key="16">
    <source>
        <dbReference type="EMBL" id="KAK9731151.1"/>
    </source>
</evidence>
<dbReference type="PANTHER" id="PTHR24292">
    <property type="entry name" value="CYTOCHROME P450"/>
    <property type="match status" value="1"/>
</dbReference>
<keyword evidence="9" id="KW-0492">Microsome</keyword>
<organism evidence="16 17">
    <name type="scientific">Popillia japonica</name>
    <name type="common">Japanese beetle</name>
    <dbReference type="NCBI Taxonomy" id="7064"/>
    <lineage>
        <taxon>Eukaryota</taxon>
        <taxon>Metazoa</taxon>
        <taxon>Ecdysozoa</taxon>
        <taxon>Arthropoda</taxon>
        <taxon>Hexapoda</taxon>
        <taxon>Insecta</taxon>
        <taxon>Pterygota</taxon>
        <taxon>Neoptera</taxon>
        <taxon>Endopterygota</taxon>
        <taxon>Coleoptera</taxon>
        <taxon>Polyphaga</taxon>
        <taxon>Scarabaeiformia</taxon>
        <taxon>Scarabaeidae</taxon>
        <taxon>Rutelinae</taxon>
        <taxon>Popillia</taxon>
    </lineage>
</organism>
<keyword evidence="17" id="KW-1185">Reference proteome</keyword>
<keyword evidence="10 15" id="KW-0560">Oxidoreductase</keyword>
<evidence type="ECO:0000256" key="10">
    <source>
        <dbReference type="ARBA" id="ARBA00023002"/>
    </source>
</evidence>
<evidence type="ECO:0000256" key="6">
    <source>
        <dbReference type="ARBA" id="ARBA00022617"/>
    </source>
</evidence>
<dbReference type="Gene3D" id="1.10.630.10">
    <property type="entry name" value="Cytochrome P450"/>
    <property type="match status" value="1"/>
</dbReference>
<evidence type="ECO:0000256" key="4">
    <source>
        <dbReference type="ARBA" id="ARBA00004406"/>
    </source>
</evidence>
<dbReference type="PRINTS" id="PR00385">
    <property type="entry name" value="P450"/>
</dbReference>
<name>A0AAW1LBN9_POPJA</name>
<evidence type="ECO:0000256" key="11">
    <source>
        <dbReference type="ARBA" id="ARBA00023004"/>
    </source>
</evidence>
<sequence length="165" mass="19193">MVSSSRSFYYLMHSNLMEMKYLDQVVNETLRKYPIVPFVMRSCNKDYKVPDSVVTIPEGMKLFISTLGIHRDSEYYADPDKFDPQRFSDENKNRIPQFAYIPFGEGPRICIGLRFGLMQTKTGLAVLLNKFKFTPKAGEKYDIHFDPRTFNLSKEGNVLLKAERL</sequence>
<keyword evidence="13" id="KW-0472">Membrane</keyword>
<evidence type="ECO:0000256" key="1">
    <source>
        <dbReference type="ARBA" id="ARBA00001971"/>
    </source>
</evidence>
<evidence type="ECO:0000256" key="7">
    <source>
        <dbReference type="ARBA" id="ARBA00022723"/>
    </source>
</evidence>
<evidence type="ECO:0000313" key="17">
    <source>
        <dbReference type="Proteomes" id="UP001458880"/>
    </source>
</evidence>
<evidence type="ECO:0000256" key="9">
    <source>
        <dbReference type="ARBA" id="ARBA00022848"/>
    </source>
</evidence>
<dbReference type="InterPro" id="IPR050476">
    <property type="entry name" value="Insect_CytP450_Detox"/>
</dbReference>
<evidence type="ECO:0000256" key="15">
    <source>
        <dbReference type="RuleBase" id="RU000461"/>
    </source>
</evidence>
<evidence type="ECO:0000256" key="8">
    <source>
        <dbReference type="ARBA" id="ARBA00022824"/>
    </source>
</evidence>